<keyword evidence="2" id="KW-1133">Transmembrane helix</keyword>
<evidence type="ECO:0000313" key="4">
    <source>
        <dbReference type="Proteomes" id="UP000218418"/>
    </source>
</evidence>
<gene>
    <name evidence="3" type="ORF">NIES267_16830</name>
</gene>
<evidence type="ECO:0000313" key="3">
    <source>
        <dbReference type="EMBL" id="BAY82204.1"/>
    </source>
</evidence>
<feature type="region of interest" description="Disordered" evidence="1">
    <location>
        <begin position="35"/>
        <end position="65"/>
    </location>
</feature>
<dbReference type="SUPFAM" id="SSF49373">
    <property type="entry name" value="Invasin/intimin cell-adhesion fragments"/>
    <property type="match status" value="1"/>
</dbReference>
<name>A0A1Z4LLZ7_9CYAN</name>
<evidence type="ECO:0000256" key="2">
    <source>
        <dbReference type="SAM" id="Phobius"/>
    </source>
</evidence>
<dbReference type="SUPFAM" id="SSF56935">
    <property type="entry name" value="Porins"/>
    <property type="match status" value="1"/>
</dbReference>
<feature type="transmembrane region" description="Helical" evidence="2">
    <location>
        <begin position="12"/>
        <end position="31"/>
    </location>
</feature>
<feature type="region of interest" description="Disordered" evidence="1">
    <location>
        <begin position="1825"/>
        <end position="1848"/>
    </location>
</feature>
<reference evidence="3 4" key="1">
    <citation type="submission" date="2017-06" db="EMBL/GenBank/DDBJ databases">
        <title>Genome sequencing of cyanobaciteial culture collection at National Institute for Environmental Studies (NIES).</title>
        <authorList>
            <person name="Hirose Y."/>
            <person name="Shimura Y."/>
            <person name="Fujisawa T."/>
            <person name="Nakamura Y."/>
            <person name="Kawachi M."/>
        </authorList>
    </citation>
    <scope>NUCLEOTIDE SEQUENCE [LARGE SCALE GENOMIC DNA]</scope>
    <source>
        <strain evidence="3 4">NIES-267</strain>
    </source>
</reference>
<dbReference type="Proteomes" id="UP000218418">
    <property type="component" value="Chromosome"/>
</dbReference>
<keyword evidence="4" id="KW-1185">Reference proteome</keyword>
<proteinExistence type="predicted"/>
<protein>
    <submittedName>
        <fullName evidence="3">Uncharacterized protein</fullName>
    </submittedName>
</protein>
<organism evidence="3 4">
    <name type="scientific">Calothrix parasitica NIES-267</name>
    <dbReference type="NCBI Taxonomy" id="1973488"/>
    <lineage>
        <taxon>Bacteria</taxon>
        <taxon>Bacillati</taxon>
        <taxon>Cyanobacteriota</taxon>
        <taxon>Cyanophyceae</taxon>
        <taxon>Nostocales</taxon>
        <taxon>Calotrichaceae</taxon>
        <taxon>Calothrix</taxon>
    </lineage>
</organism>
<dbReference type="InterPro" id="IPR013783">
    <property type="entry name" value="Ig-like_fold"/>
</dbReference>
<keyword evidence="2" id="KW-0812">Transmembrane</keyword>
<evidence type="ECO:0000256" key="1">
    <source>
        <dbReference type="SAM" id="MobiDB-lite"/>
    </source>
</evidence>
<keyword evidence="2" id="KW-0472">Membrane</keyword>
<dbReference type="InterPro" id="IPR008964">
    <property type="entry name" value="Invasin/intimin_cell_adhesion"/>
</dbReference>
<dbReference type="Gene3D" id="2.60.40.10">
    <property type="entry name" value="Immunoglobulins"/>
    <property type="match status" value="1"/>
</dbReference>
<accession>A0A1Z4LLZ7</accession>
<dbReference type="EMBL" id="AP018227">
    <property type="protein sequence ID" value="BAY82204.1"/>
    <property type="molecule type" value="Genomic_DNA"/>
</dbReference>
<sequence length="1895" mass="209872">MKRQLSHASIFDFRLIGAMAGAMSVVLYPLVAGAESTNNSESEPSNPNKSSKASTENKASKSSIKYSRSKKLVEALEAVNLNKNKNNKNNLVALNKAEDSNTNLPASLQQLVNERNHAAEYILTALRTSENKNENLPASVQKLVEERNSTAESTLIALKPEKKYDSKLSLVQKLKIPREEISNSKQYLVALEQSQSQYQTIFLEEDKKNASLLKIASNLPSKIVNIEDAEYTEFLQGDIFPIAAGRELSNRLKNIDLDSSNISNISTISSSKYLIALEPFLNKQKPQEFPISSTNGNYLLALEPFLNKQKPQEFPISSTNGNYLLALEPFLNKQKPQEFPISSTNGNYLLALEPFLNEQKPAEFPISSTNGNYLLALEPFLNNQKPQEFPISSTNGNYLLALEPFLNNQKPAEFPISSTNGNYLLALEPFLNNQKPQEFPISSTNGNYLLALEPFLNNQKPQEFPISSTNGNYLLALEPFLNNQKPQEFPISSTNGNYLLALEPFLNNQKPQEFPISSTNGNYLLALEPFLNNQKPQEFPISSTNGNYLLALEPFLNNQKPQEFPISSTNGNYLLALEPFLNEQKPAESQTQATSENKKDVTQWFSQLVAINVFESTPKNQIPESTPTLIAKNWTTNNLTNQNYKFTSLVAIQPSSSTDNYENNSSEMKLAAGYNSFNSGDSQNQELNSNNILASYSKSPFGLPQSEKLNPNFVPISNQYISQFPQNTNNSKVTILSPTADAVVDVAATPIIIQFLVGNQVELRVNGELSDRSLIGRTETDPETDIVTQTWYGVSLQNGENTISAQMIGSKEPPVTVKIMVRGGVDKIKLDTVESRIPADGSSTATLKGTLIDENGNISNRDAVVTLASTAGKFLEPDYKPGQPGFQIQAKGGQFTATLQSDLEAKTVRIKAKVGKLEDFAQLQFQTALRPSLVTGVVDLRVGARGSDFYSRFKDFLPEDEDNDTEVKFRSAVFATGAIGEWLVTGAYDSSRSLNEDCNCDNRLFGTYQFSENNYPTYGDSSTVNKTTPSTDSLYLRFERSSRVPGASPDYAMWGDYNTQEFARSSQQFTSVTRQLHGFKANYNIGNLQATAFYGNNVEGFQRDTIPPDGTSGLYFLSRRLTVPGSEVVFIELEELNRPGTVLQRERLNRGADYEIDYDRGTVFFREPVLRTDVNEFGEVLVRRIVVTYQYEGDEAGDDTDIYAGRLQYNLSRGEAKDSWLAATYLLENQGERDFELYGADTQISFGKLGKFVAEFARSRNDSNEMGMVEGDAVRAEAEAEFIKGLRTRAYYRFADTGFANNATISFVPGQTRYGIQANGRVTKSTNLRFQYDHENNFGIAPQPLDTFEELFSPRSTATPGNPVDNSLTTISAGVIQKLGKASLSVDWINRQREDRISPETFNTDSSQLRSRLDVPLGNKLSLVAQNEVSLSDNTDAVYPDRTVFGINWEAIKGINLSLTQQFFTQGQFDGNSITSFNVNGEHKFGTDTTVTGRFSVLGAADGPTTQGALGLKQGVRIAPGLRVNLAYERVFGDFFGNNGTGQQFRQPFAVGQSAAALGFNSGDSYSVGLEYTDNPNFKASALFERRNSTSGNNTVISAGITGKLSSSLTALARYQQSGSSNQSLAALGDTANLRVGLAYRNPKDDKFNALLRYEYRKNPSTIPDTILFGTGTGAEDHTFAVETIYAPNWQWEFYGKYALRNSTTYLAQDFSSSNTTNLGQLRATYRLGYSWDLVGEARVVSQSDYTETGFVVEAGYYLTPNLRVAGGYAFGDIDDRDFDGSRSASGPYLGVTMKLNQLFRGFGLQKRVPRKKIEARQNLLNQLKKGTGNREQRKVQSGDIPKSSNFSREETVKLNVSDIKKNPLGTLADKIKKVNKAKKVEKTLLQRLMTGKGR</sequence>